<dbReference type="InterPro" id="IPR007838">
    <property type="entry name" value="Cell_div_ZapA-like"/>
</dbReference>
<keyword evidence="3" id="KW-1185">Reference proteome</keyword>
<gene>
    <name evidence="2" type="ORF">SAMN04487900_10275</name>
    <name evidence="1" type="ORF">SAMN04487901_105158</name>
</gene>
<dbReference type="OrthoDB" id="1079858at2"/>
<dbReference type="AlphaFoldDB" id="A0A1H0DJR0"/>
<keyword evidence="2" id="KW-0132">Cell division</keyword>
<evidence type="ECO:0000313" key="3">
    <source>
        <dbReference type="Proteomes" id="UP000198779"/>
    </source>
</evidence>
<protein>
    <submittedName>
        <fullName evidence="2">Cell division protein ZapA</fullName>
    </submittedName>
</protein>
<dbReference type="EMBL" id="FNCQ01000005">
    <property type="protein sequence ID" value="SDG56560.1"/>
    <property type="molecule type" value="Genomic_DNA"/>
</dbReference>
<accession>A0A1G7VC74</accession>
<reference evidence="1 4" key="1">
    <citation type="submission" date="2016-10" db="EMBL/GenBank/DDBJ databases">
        <authorList>
            <person name="de Groot N.N."/>
        </authorList>
    </citation>
    <scope>NUCLEOTIDE SEQUENCE [LARGE SCALE GENOMIC DNA]</scope>
    <source>
        <strain evidence="4">BP1-145</strain>
        <strain evidence="1">BP1-148</strain>
    </source>
</reference>
<reference evidence="2 3" key="2">
    <citation type="submission" date="2016-10" db="EMBL/GenBank/DDBJ databases">
        <authorList>
            <person name="Varghese N."/>
            <person name="Submissions S."/>
        </authorList>
    </citation>
    <scope>NUCLEOTIDE SEQUENCE</scope>
    <source>
        <strain evidence="2">BP1-145</strain>
        <strain evidence="3">BP1-148</strain>
    </source>
</reference>
<evidence type="ECO:0000313" key="2">
    <source>
        <dbReference type="EMBL" id="SDN70364.1"/>
    </source>
</evidence>
<dbReference type="Proteomes" id="UP000199134">
    <property type="component" value="Unassembled WGS sequence"/>
</dbReference>
<keyword evidence="2" id="KW-0131">Cell cycle</keyword>
<dbReference type="Pfam" id="PF05164">
    <property type="entry name" value="ZapA"/>
    <property type="match status" value="1"/>
</dbReference>
<proteinExistence type="predicted"/>
<sequence>MAEGNKLNITLHVYDEDIPMVLHNREDEEYYRAAAKLITERYGAYAQVYKGRKSDHTIALMTLIEIALRYEKELGKNDTAPYDNILAQLTSEVEEALKSEK</sequence>
<dbReference type="RefSeq" id="WP_091816316.1">
    <property type="nucleotide sequence ID" value="NZ_CP091790.1"/>
</dbReference>
<dbReference type="GO" id="GO:0051301">
    <property type="term" value="P:cell division"/>
    <property type="evidence" value="ECO:0007669"/>
    <property type="project" value="UniProtKB-KW"/>
</dbReference>
<evidence type="ECO:0000313" key="1">
    <source>
        <dbReference type="EMBL" id="SDG56560.1"/>
    </source>
</evidence>
<name>A0A1H0DJR0_9BACT</name>
<dbReference type="Proteomes" id="UP000198779">
    <property type="component" value="Unassembled WGS sequence"/>
</dbReference>
<accession>A0A1H0DJR0</accession>
<dbReference type="EMBL" id="FNIW01000002">
    <property type="protein sequence ID" value="SDN70364.1"/>
    <property type="molecule type" value="Genomic_DNA"/>
</dbReference>
<organism evidence="2 4">
    <name type="scientific">Prevotella communis</name>
    <dbReference type="NCBI Taxonomy" id="2913614"/>
    <lineage>
        <taxon>Bacteria</taxon>
        <taxon>Pseudomonadati</taxon>
        <taxon>Bacteroidota</taxon>
        <taxon>Bacteroidia</taxon>
        <taxon>Bacteroidales</taxon>
        <taxon>Prevotellaceae</taxon>
        <taxon>Prevotella</taxon>
    </lineage>
</organism>
<dbReference type="STRING" id="645274.SAMN04487901_105158"/>
<evidence type="ECO:0000313" key="4">
    <source>
        <dbReference type="Proteomes" id="UP000199134"/>
    </source>
</evidence>